<accession>A0A4S2BG87</accession>
<evidence type="ECO:0000313" key="2">
    <source>
        <dbReference type="EMBL" id="TGY13125.1"/>
    </source>
</evidence>
<dbReference type="EMBL" id="SRYV01000013">
    <property type="protein sequence ID" value="TGY13125.1"/>
    <property type="molecule type" value="Genomic_DNA"/>
</dbReference>
<sequence>MPYIEFQLKKVFKNSLFLITSAMLLIISLAVLALNSSTAKNMSLESQAKGNLTMQNNAITQMQGSLKHYKKGGEVYTLTKQSISDTKKQRQDSQKLLHAFKRQDWKTIYYYQLKAVNLAKDIQIKNDHVSHDEKNALIKNAKFFEYLNRHPVPYEENPPVTGIQFLLNLNQLYLPFLFTLVITFVLNQLYTSKYRNRADISSLLPINSSKKYIFDNLSGVIISAGIFYSVNILVFVIASLIFKTGNLNYPFYLYKSLIGQTINEYIPTSRVMVPIIILQIFVGLFVINFVQLVSSIVRDKFSSLFISLVLLLGLNLSTTVIQPLQKLAMWLPTTYFNAINVVSGEISVQYHNAQVTFVSGVMTLIIASMVSYGLGMLVNKIKV</sequence>
<name>A0A4S2BG87_9LACO</name>
<gene>
    <name evidence="2" type="ORF">E5351_07655</name>
</gene>
<dbReference type="AlphaFoldDB" id="A0A4S2BG87"/>
<organism evidence="2 3">
    <name type="scientific">Lactobacillus intestinalis</name>
    <dbReference type="NCBI Taxonomy" id="151781"/>
    <lineage>
        <taxon>Bacteria</taxon>
        <taxon>Bacillati</taxon>
        <taxon>Bacillota</taxon>
        <taxon>Bacilli</taxon>
        <taxon>Lactobacillales</taxon>
        <taxon>Lactobacillaceae</taxon>
        <taxon>Lactobacillus</taxon>
    </lineage>
</organism>
<dbReference type="RefSeq" id="WP_004045601.1">
    <property type="nucleotide sequence ID" value="NZ_CAJSYX010000002.1"/>
</dbReference>
<feature type="transmembrane region" description="Helical" evidence="1">
    <location>
        <begin position="357"/>
        <end position="378"/>
    </location>
</feature>
<feature type="transmembrane region" description="Helical" evidence="1">
    <location>
        <begin position="212"/>
        <end position="242"/>
    </location>
</feature>
<keyword evidence="1" id="KW-0472">Membrane</keyword>
<comment type="caution">
    <text evidence="2">The sequence shown here is derived from an EMBL/GenBank/DDBJ whole genome shotgun (WGS) entry which is preliminary data.</text>
</comment>
<dbReference type="Proteomes" id="UP000309117">
    <property type="component" value="Unassembled WGS sequence"/>
</dbReference>
<evidence type="ECO:0000313" key="3">
    <source>
        <dbReference type="Proteomes" id="UP000309117"/>
    </source>
</evidence>
<keyword evidence="1" id="KW-1133">Transmembrane helix</keyword>
<protein>
    <submittedName>
        <fullName evidence="2">Uncharacterized protein</fullName>
    </submittedName>
</protein>
<evidence type="ECO:0000256" key="1">
    <source>
        <dbReference type="SAM" id="Phobius"/>
    </source>
</evidence>
<feature type="transmembrane region" description="Helical" evidence="1">
    <location>
        <begin position="271"/>
        <end position="290"/>
    </location>
</feature>
<proteinExistence type="predicted"/>
<feature type="transmembrane region" description="Helical" evidence="1">
    <location>
        <begin position="302"/>
        <end position="321"/>
    </location>
</feature>
<keyword evidence="1" id="KW-0812">Transmembrane</keyword>
<feature type="transmembrane region" description="Helical" evidence="1">
    <location>
        <begin position="172"/>
        <end position="191"/>
    </location>
</feature>
<reference evidence="2 3" key="1">
    <citation type="submission" date="2019-04" db="EMBL/GenBank/DDBJ databases">
        <title>Microbes associate with the intestines of laboratory mice.</title>
        <authorList>
            <person name="Navarre W."/>
            <person name="Wong E."/>
            <person name="Huang K."/>
            <person name="Tropini C."/>
            <person name="Ng K."/>
            <person name="Yu B."/>
        </authorList>
    </citation>
    <scope>NUCLEOTIDE SEQUENCE [LARGE SCALE GENOMIC DNA]</scope>
    <source>
        <strain evidence="2 3">NM61_E11</strain>
    </source>
</reference>